<evidence type="ECO:0000256" key="6">
    <source>
        <dbReference type="ARBA" id="ARBA00022989"/>
    </source>
</evidence>
<feature type="transmembrane region" description="Helical" evidence="11">
    <location>
        <begin position="158"/>
        <end position="179"/>
    </location>
</feature>
<feature type="transmembrane region" description="Helical" evidence="11">
    <location>
        <begin position="364"/>
        <end position="384"/>
    </location>
</feature>
<keyword evidence="10" id="KW-0739">Sodium transport</keyword>
<feature type="transmembrane region" description="Helical" evidence="11">
    <location>
        <begin position="276"/>
        <end position="294"/>
    </location>
</feature>
<dbReference type="InterPro" id="IPR006153">
    <property type="entry name" value="Cation/H_exchanger_TM"/>
</dbReference>
<keyword evidence="14" id="KW-1185">Reference proteome</keyword>
<organism evidence="13 14">
    <name type="scientific">Roseburia yibonii</name>
    <dbReference type="NCBI Taxonomy" id="2763063"/>
    <lineage>
        <taxon>Bacteria</taxon>
        <taxon>Bacillati</taxon>
        <taxon>Bacillota</taxon>
        <taxon>Clostridia</taxon>
        <taxon>Lachnospirales</taxon>
        <taxon>Lachnospiraceae</taxon>
        <taxon>Roseburia</taxon>
    </lineage>
</organism>
<comment type="caution">
    <text evidence="13">The sequence shown here is derived from an EMBL/GenBank/DDBJ whole genome shotgun (WGS) entry which is preliminary data.</text>
</comment>
<comment type="subcellular location">
    <subcellularLocation>
        <location evidence="1">Membrane</location>
        <topology evidence="1">Multi-pass membrane protein</topology>
    </subcellularLocation>
</comment>
<evidence type="ECO:0000256" key="5">
    <source>
        <dbReference type="ARBA" id="ARBA00022692"/>
    </source>
</evidence>
<dbReference type="EMBL" id="JACOQH010000007">
    <property type="protein sequence ID" value="MBC5754430.1"/>
    <property type="molecule type" value="Genomic_DNA"/>
</dbReference>
<comment type="similarity">
    <text evidence="2">Belongs to the monovalent cation:proton antiporter 2 (CPA2) transporter (TC 2.A.37) family.</text>
</comment>
<evidence type="ECO:0000256" key="11">
    <source>
        <dbReference type="SAM" id="Phobius"/>
    </source>
</evidence>
<dbReference type="RefSeq" id="WP_186982449.1">
    <property type="nucleotide sequence ID" value="NZ_JACOQH010000007.1"/>
</dbReference>
<dbReference type="Pfam" id="PF00999">
    <property type="entry name" value="Na_H_Exchanger"/>
    <property type="match status" value="1"/>
</dbReference>
<dbReference type="Proteomes" id="UP000621540">
    <property type="component" value="Unassembled WGS sequence"/>
</dbReference>
<gene>
    <name evidence="13" type="ORF">H8Z76_10475</name>
</gene>
<keyword evidence="5 11" id="KW-0812">Transmembrane</keyword>
<protein>
    <submittedName>
        <fullName evidence="13">Cation:proton antiporter</fullName>
    </submittedName>
</protein>
<keyword evidence="9 11" id="KW-0472">Membrane</keyword>
<feature type="transmembrane region" description="Helical" evidence="11">
    <location>
        <begin position="191"/>
        <end position="212"/>
    </location>
</feature>
<feature type="transmembrane region" description="Helical" evidence="11">
    <location>
        <begin position="89"/>
        <end position="112"/>
    </location>
</feature>
<evidence type="ECO:0000313" key="13">
    <source>
        <dbReference type="EMBL" id="MBC5754430.1"/>
    </source>
</evidence>
<evidence type="ECO:0000256" key="7">
    <source>
        <dbReference type="ARBA" id="ARBA00023053"/>
    </source>
</evidence>
<dbReference type="PANTHER" id="PTHR43562">
    <property type="entry name" value="NAPA-TYPE SODIUM/HYDROGEN ANTIPORTER"/>
    <property type="match status" value="1"/>
</dbReference>
<evidence type="ECO:0000256" key="9">
    <source>
        <dbReference type="ARBA" id="ARBA00023136"/>
    </source>
</evidence>
<dbReference type="Gene3D" id="1.20.1530.20">
    <property type="match status" value="1"/>
</dbReference>
<evidence type="ECO:0000313" key="14">
    <source>
        <dbReference type="Proteomes" id="UP000621540"/>
    </source>
</evidence>
<evidence type="ECO:0000256" key="1">
    <source>
        <dbReference type="ARBA" id="ARBA00004141"/>
    </source>
</evidence>
<name>A0ABR7IBW3_9FIRM</name>
<feature type="transmembrane region" description="Helical" evidence="11">
    <location>
        <begin position="124"/>
        <end position="146"/>
    </location>
</feature>
<evidence type="ECO:0000256" key="2">
    <source>
        <dbReference type="ARBA" id="ARBA00005551"/>
    </source>
</evidence>
<keyword evidence="4" id="KW-0050">Antiport</keyword>
<sequence>MESYEFLLFLAIILFATKICGLFSRKFHMPQVVGALLAGVILGPSVLNLISFDGATGSYLEITAEIGVILLMFSAGLETDLTELKENGVASFITAGIGVLVPLFGGFLSYALYFHTDFGDFMEVLKAVFVGVVLTATSVSITVETLRELGKLKGRVGTTILGAAVIDDIMGIIVLTVVTSIEDTSVNPLTVLLKIVLYFIVIAIVAFVMFKCKKLIEGAGEKRRVTIFAIAFCFLLSYVSEQFFGIADITGAYFAGLMLCNMKIGDYIKARAEVPSYLLFSPVFFASIGIKTQLEGMNGKLIGFCVILLVVAILTKVVGCGLGAKICRYSNREALQIGVGMISRGEVALIVAQKGYACGMLDDVLFAPIVVVVIVTTLITPILLKVVMKDKDETAEGAKA</sequence>
<feature type="transmembrane region" description="Helical" evidence="11">
    <location>
        <begin position="32"/>
        <end position="52"/>
    </location>
</feature>
<evidence type="ECO:0000256" key="10">
    <source>
        <dbReference type="ARBA" id="ARBA00023201"/>
    </source>
</evidence>
<evidence type="ECO:0000256" key="3">
    <source>
        <dbReference type="ARBA" id="ARBA00022448"/>
    </source>
</evidence>
<feature type="transmembrane region" description="Helical" evidence="11">
    <location>
        <begin position="300"/>
        <end position="322"/>
    </location>
</feature>
<accession>A0ABR7IBW3</accession>
<feature type="transmembrane region" description="Helical" evidence="11">
    <location>
        <begin position="58"/>
        <end position="77"/>
    </location>
</feature>
<evidence type="ECO:0000256" key="4">
    <source>
        <dbReference type="ARBA" id="ARBA00022449"/>
    </source>
</evidence>
<dbReference type="PANTHER" id="PTHR43562:SF3">
    <property type="entry name" value="SODIUM ION_PROTON EXCHANGER (EUROFUNG)"/>
    <property type="match status" value="1"/>
</dbReference>
<evidence type="ECO:0000256" key="8">
    <source>
        <dbReference type="ARBA" id="ARBA00023065"/>
    </source>
</evidence>
<keyword evidence="7" id="KW-0915">Sodium</keyword>
<evidence type="ECO:0000259" key="12">
    <source>
        <dbReference type="Pfam" id="PF00999"/>
    </source>
</evidence>
<proteinExistence type="inferred from homology"/>
<keyword evidence="6 11" id="KW-1133">Transmembrane helix</keyword>
<reference evidence="13 14" key="1">
    <citation type="submission" date="2020-08" db="EMBL/GenBank/DDBJ databases">
        <title>Genome public.</title>
        <authorList>
            <person name="Liu C."/>
            <person name="Sun Q."/>
        </authorList>
    </citation>
    <scope>NUCLEOTIDE SEQUENCE [LARGE SCALE GENOMIC DNA]</scope>
    <source>
        <strain evidence="13 14">BX0805</strain>
    </source>
</reference>
<feature type="transmembrane region" description="Helical" evidence="11">
    <location>
        <begin position="6"/>
        <end position="25"/>
    </location>
</feature>
<keyword evidence="3" id="KW-0813">Transport</keyword>
<feature type="domain" description="Cation/H+ exchanger transmembrane" evidence="12">
    <location>
        <begin position="17"/>
        <end position="388"/>
    </location>
</feature>
<keyword evidence="8" id="KW-0406">Ion transport</keyword>
<dbReference type="InterPro" id="IPR038770">
    <property type="entry name" value="Na+/solute_symporter_sf"/>
</dbReference>